<evidence type="ECO:0008006" key="4">
    <source>
        <dbReference type="Google" id="ProtNLM"/>
    </source>
</evidence>
<evidence type="ECO:0000256" key="1">
    <source>
        <dbReference type="SAM" id="Phobius"/>
    </source>
</evidence>
<gene>
    <name evidence="2" type="ORF">SAMN04487950_2410</name>
</gene>
<protein>
    <recommendedName>
        <fullName evidence="4">CARDB protein</fullName>
    </recommendedName>
</protein>
<organism evidence="2 3">
    <name type="scientific">Halogranum rubrum</name>
    <dbReference type="NCBI Taxonomy" id="553466"/>
    <lineage>
        <taxon>Archaea</taxon>
        <taxon>Methanobacteriati</taxon>
        <taxon>Methanobacteriota</taxon>
        <taxon>Stenosarchaea group</taxon>
        <taxon>Halobacteria</taxon>
        <taxon>Halobacteriales</taxon>
        <taxon>Haloferacaceae</taxon>
    </lineage>
</organism>
<keyword evidence="1" id="KW-1133">Transmembrane helix</keyword>
<dbReference type="InterPro" id="IPR013783">
    <property type="entry name" value="Ig-like_fold"/>
</dbReference>
<keyword evidence="1" id="KW-0812">Transmembrane</keyword>
<dbReference type="STRING" id="553466.SAMN04487950_2410"/>
<accession>A0A1I4EVP1</accession>
<feature type="transmembrane region" description="Helical" evidence="1">
    <location>
        <begin position="454"/>
        <end position="475"/>
    </location>
</feature>
<dbReference type="PANTHER" id="PTHR35902:SF6">
    <property type="entry name" value="CONSERVED WITHIN P. AEROPHILUM"/>
    <property type="match status" value="1"/>
</dbReference>
<dbReference type="AlphaFoldDB" id="A0A1I4EVP1"/>
<dbReference type="PANTHER" id="PTHR35902">
    <property type="entry name" value="S-LAYER DOMAIN-LIKE PROTEIN-RELATED"/>
    <property type="match status" value="1"/>
</dbReference>
<reference evidence="3" key="1">
    <citation type="submission" date="2016-10" db="EMBL/GenBank/DDBJ databases">
        <authorList>
            <person name="Varghese N."/>
            <person name="Submissions S."/>
        </authorList>
    </citation>
    <scope>NUCLEOTIDE SEQUENCE [LARGE SCALE GENOMIC DNA]</scope>
    <source>
        <strain evidence="3">CGMCC 1.7738</strain>
    </source>
</reference>
<dbReference type="EMBL" id="FOTC01000002">
    <property type="protein sequence ID" value="SFL09369.1"/>
    <property type="molecule type" value="Genomic_DNA"/>
</dbReference>
<evidence type="ECO:0000313" key="3">
    <source>
        <dbReference type="Proteomes" id="UP000199607"/>
    </source>
</evidence>
<name>A0A1I4EVP1_9EURY</name>
<dbReference type="Gene3D" id="2.60.40.10">
    <property type="entry name" value="Immunoglobulins"/>
    <property type="match status" value="2"/>
</dbReference>
<dbReference type="Proteomes" id="UP000199607">
    <property type="component" value="Unassembled WGS sequence"/>
</dbReference>
<proteinExistence type="predicted"/>
<sequence length="477" mass="50464">MNRIVPLLVVLCLVLPTVAFTGAAQTAQVSITNVTVSPNQPTPGERFTVTTTVRNAAANPSALEIDEVSLERNNGQEYADVRNLGTLAPGSELNVPLTHRFDEVGVQNLRVVVTGTSGEEDVEIRYPLTITVREGGPQVSIQLNDSVVGTETTATVLVANGEETTARNLRLTLSGESVAIDDATRVAPQLGSGETRAFTFDVRPGATSAALTATLRYTTAGGESVTTEERVQMNPENLREDVGIEATVVEGGVAPPVNVQVTNFGNAPLSRVVLGATVNETTVARRALDPIPPESTRTVQFNVSNVPEGDLTLSVNYETGSREGQVSTTVPYRTNPGRIELTGVDYEREDGKLYITGSASNVGLSDVDSVIVSVVPGDGVQPARPYREYFVGTVPASDFVSFDLYATVDENATAVPIRIEYLSDGIRESSVYEVPIDDLQPAAPSPATGGPSPLVFFGGGLVVIAVLATGGYLYLRR</sequence>
<keyword evidence="3" id="KW-1185">Reference proteome</keyword>
<evidence type="ECO:0000313" key="2">
    <source>
        <dbReference type="EMBL" id="SFL09369.1"/>
    </source>
</evidence>
<keyword evidence="1" id="KW-0472">Membrane</keyword>
<dbReference type="RefSeq" id="WP_089869600.1">
    <property type="nucleotide sequence ID" value="NZ_FOTC01000002.1"/>
</dbReference>